<dbReference type="PROSITE" id="PS00761">
    <property type="entry name" value="SPASE_I_3"/>
    <property type="match status" value="1"/>
</dbReference>
<dbReference type="InterPro" id="IPR019758">
    <property type="entry name" value="Pept_S26A_signal_pept_1_CS"/>
</dbReference>
<dbReference type="GO" id="GO:0016020">
    <property type="term" value="C:membrane"/>
    <property type="evidence" value="ECO:0007669"/>
    <property type="project" value="UniProtKB-SubCell"/>
</dbReference>
<dbReference type="GO" id="GO:0004252">
    <property type="term" value="F:serine-type endopeptidase activity"/>
    <property type="evidence" value="ECO:0007669"/>
    <property type="project" value="InterPro"/>
</dbReference>
<evidence type="ECO:0000256" key="3">
    <source>
        <dbReference type="ARBA" id="ARBA00013208"/>
    </source>
</evidence>
<dbReference type="InterPro" id="IPR019756">
    <property type="entry name" value="Pept_S26A_signal_pept_1_Ser-AS"/>
</dbReference>
<dbReference type="InterPro" id="IPR019533">
    <property type="entry name" value="Peptidase_S26"/>
</dbReference>
<evidence type="ECO:0000256" key="2">
    <source>
        <dbReference type="ARBA" id="ARBA00009370"/>
    </source>
</evidence>
<evidence type="ECO:0000256" key="8">
    <source>
        <dbReference type="RuleBase" id="RU362042"/>
    </source>
</evidence>
<dbReference type="Pfam" id="PF10502">
    <property type="entry name" value="Peptidase_S26"/>
    <property type="match status" value="1"/>
</dbReference>
<proteinExistence type="inferred from homology"/>
<dbReference type="InterPro" id="IPR000223">
    <property type="entry name" value="Pept_S26A_signal_pept_1"/>
</dbReference>
<dbReference type="PANTHER" id="PTHR43390">
    <property type="entry name" value="SIGNAL PEPTIDASE I"/>
    <property type="match status" value="1"/>
</dbReference>
<dbReference type="GO" id="GO:0006465">
    <property type="term" value="P:signal peptide processing"/>
    <property type="evidence" value="ECO:0007669"/>
    <property type="project" value="InterPro"/>
</dbReference>
<keyword evidence="7" id="KW-0812">Transmembrane</keyword>
<feature type="transmembrane region" description="Helical" evidence="7">
    <location>
        <begin position="27"/>
        <end position="50"/>
    </location>
</feature>
<dbReference type="GO" id="GO:0009003">
    <property type="term" value="F:signal peptidase activity"/>
    <property type="evidence" value="ECO:0007669"/>
    <property type="project" value="UniProtKB-EC"/>
</dbReference>
<keyword evidence="4 7" id="KW-0645">Protease</keyword>
<dbReference type="STRING" id="1618756.UV12_C0011G0025"/>
<feature type="active site" evidence="6">
    <location>
        <position position="54"/>
    </location>
</feature>
<comment type="caution">
    <text evidence="10">The sequence shown here is derived from an EMBL/GenBank/DDBJ whole genome shotgun (WGS) entry which is preliminary data.</text>
</comment>
<organism evidence="10 11">
    <name type="scientific">Candidatus Nomurabacteria bacterium GW2011_GWC2_42_20</name>
    <dbReference type="NCBI Taxonomy" id="1618756"/>
    <lineage>
        <taxon>Bacteria</taxon>
        <taxon>Candidatus Nomuraibacteriota</taxon>
    </lineage>
</organism>
<evidence type="ECO:0000259" key="9">
    <source>
        <dbReference type="Pfam" id="PF10502"/>
    </source>
</evidence>
<evidence type="ECO:0000256" key="4">
    <source>
        <dbReference type="ARBA" id="ARBA00022670"/>
    </source>
</evidence>
<keyword evidence="7" id="KW-1133">Transmembrane helix</keyword>
<sequence>MNEDFKTPKDIVTKKNYSFRDEAWETFRFLCIAIVIVVPIRLFIAQPFIVSGASMDPTFKDKQYLIVDELSYHLDDPLRGDVVIFKYPRNPKQYFIKRVIGLPGETVIVNGQGQVFIKDTDGNITLTLDEPYVEHMKDDSVELKLGLGEYFMMGDNRSGSFDSRSWGAVDRELIVGKAFLRLFPLTEVAVLPGQFRQ</sequence>
<dbReference type="NCBIfam" id="TIGR02227">
    <property type="entry name" value="sigpep_I_bact"/>
    <property type="match status" value="1"/>
</dbReference>
<dbReference type="PROSITE" id="PS00501">
    <property type="entry name" value="SPASE_I_1"/>
    <property type="match status" value="1"/>
</dbReference>
<evidence type="ECO:0000256" key="5">
    <source>
        <dbReference type="ARBA" id="ARBA00022801"/>
    </source>
</evidence>
<name>A0A0G0ZEG9_9BACT</name>
<dbReference type="PATRIC" id="fig|1618756.3.peg.661"/>
<dbReference type="CDD" id="cd06530">
    <property type="entry name" value="S26_SPase_I"/>
    <property type="match status" value="1"/>
</dbReference>
<gene>
    <name evidence="10" type="ORF">UV12_C0011G0025</name>
</gene>
<comment type="catalytic activity">
    <reaction evidence="1 7">
        <text>Cleavage of hydrophobic, N-terminal signal or leader sequences from secreted and periplasmic proteins.</text>
        <dbReference type="EC" id="3.4.21.89"/>
    </reaction>
</comment>
<evidence type="ECO:0000256" key="7">
    <source>
        <dbReference type="RuleBase" id="RU003993"/>
    </source>
</evidence>
<accession>A0A0G0ZEG9</accession>
<evidence type="ECO:0000256" key="6">
    <source>
        <dbReference type="PIRSR" id="PIRSR600223-1"/>
    </source>
</evidence>
<keyword evidence="7" id="KW-0472">Membrane</keyword>
<dbReference type="Gene3D" id="2.10.109.10">
    <property type="entry name" value="Umud Fragment, subunit A"/>
    <property type="match status" value="1"/>
</dbReference>
<comment type="subcellular location">
    <subcellularLocation>
        <location evidence="8">Membrane</location>
        <topology evidence="8">Single-pass type II membrane protein</topology>
    </subcellularLocation>
</comment>
<dbReference type="SUPFAM" id="SSF51306">
    <property type="entry name" value="LexA/Signal peptidase"/>
    <property type="match status" value="1"/>
</dbReference>
<reference evidence="10 11" key="1">
    <citation type="journal article" date="2015" name="Nature">
        <title>rRNA introns, odd ribosomes, and small enigmatic genomes across a large radiation of phyla.</title>
        <authorList>
            <person name="Brown C.T."/>
            <person name="Hug L.A."/>
            <person name="Thomas B.C."/>
            <person name="Sharon I."/>
            <person name="Castelle C.J."/>
            <person name="Singh A."/>
            <person name="Wilkins M.J."/>
            <person name="Williams K.H."/>
            <person name="Banfield J.F."/>
        </authorList>
    </citation>
    <scope>NUCLEOTIDE SEQUENCE [LARGE SCALE GENOMIC DNA]</scope>
</reference>
<dbReference type="Proteomes" id="UP000034704">
    <property type="component" value="Unassembled WGS sequence"/>
</dbReference>
<evidence type="ECO:0000313" key="11">
    <source>
        <dbReference type="Proteomes" id="UP000034704"/>
    </source>
</evidence>
<protein>
    <recommendedName>
        <fullName evidence="3 7">Signal peptidase I</fullName>
        <ecNumber evidence="3 7">3.4.21.89</ecNumber>
    </recommendedName>
</protein>
<evidence type="ECO:0000313" key="10">
    <source>
        <dbReference type="EMBL" id="KKS47115.1"/>
    </source>
</evidence>
<dbReference type="PRINTS" id="PR00727">
    <property type="entry name" value="LEADERPTASE"/>
</dbReference>
<comment type="similarity">
    <text evidence="2 8">Belongs to the peptidase S26 family.</text>
</comment>
<evidence type="ECO:0000256" key="1">
    <source>
        <dbReference type="ARBA" id="ARBA00000677"/>
    </source>
</evidence>
<dbReference type="EC" id="3.4.21.89" evidence="3 7"/>
<dbReference type="EMBL" id="LCDG01000011">
    <property type="protein sequence ID" value="KKS47115.1"/>
    <property type="molecule type" value="Genomic_DNA"/>
</dbReference>
<keyword evidence="5 7" id="KW-0378">Hydrolase</keyword>
<dbReference type="InterPro" id="IPR019757">
    <property type="entry name" value="Pept_S26A_signal_pept_1_Lys-AS"/>
</dbReference>
<dbReference type="PANTHER" id="PTHR43390:SF1">
    <property type="entry name" value="CHLOROPLAST PROCESSING PEPTIDASE"/>
    <property type="match status" value="1"/>
</dbReference>
<dbReference type="InterPro" id="IPR036286">
    <property type="entry name" value="LexA/Signal_pep-like_sf"/>
</dbReference>
<feature type="domain" description="Peptidase S26" evidence="9">
    <location>
        <begin position="24"/>
        <end position="182"/>
    </location>
</feature>
<dbReference type="PROSITE" id="PS00760">
    <property type="entry name" value="SPASE_I_2"/>
    <property type="match status" value="1"/>
</dbReference>
<feature type="active site" evidence="6">
    <location>
        <position position="97"/>
    </location>
</feature>
<dbReference type="AlphaFoldDB" id="A0A0G0ZEG9"/>